<proteinExistence type="predicted"/>
<organism evidence="2">
    <name type="scientific">freshwater metagenome</name>
    <dbReference type="NCBI Taxonomy" id="449393"/>
    <lineage>
        <taxon>unclassified sequences</taxon>
        <taxon>metagenomes</taxon>
        <taxon>ecological metagenomes</taxon>
    </lineage>
</organism>
<sequence length="194" mass="21981">MHNPTFIGGHWPTCKLNLSIVLIAPEPRDWIEYRWRFSTRFRQEPSGSSLSPSDGGLPVLDTERASEPRTRITSNISSRHHARGSEQSVVARNAVIECDSRPFEPLRIERDSNSDDNNIGRDSGAIAQYNCSNPFNSISCTCFNLQDASTQSEVDAVFDMDLRTDLTHLRSEDAFKRQWQRFHERDVKAALAAT</sequence>
<dbReference type="EMBL" id="CAEZVC010000120">
    <property type="protein sequence ID" value="CAB4632520.1"/>
    <property type="molecule type" value="Genomic_DNA"/>
</dbReference>
<accession>A0A6J6J6Q7</accession>
<dbReference type="AlphaFoldDB" id="A0A6J6J6Q7"/>
<feature type="compositionally biased region" description="Low complexity" evidence="1">
    <location>
        <begin position="45"/>
        <end position="60"/>
    </location>
</feature>
<feature type="compositionally biased region" description="Basic and acidic residues" evidence="1">
    <location>
        <begin position="61"/>
        <end position="70"/>
    </location>
</feature>
<reference evidence="2" key="1">
    <citation type="submission" date="2020-05" db="EMBL/GenBank/DDBJ databases">
        <authorList>
            <person name="Chiriac C."/>
            <person name="Salcher M."/>
            <person name="Ghai R."/>
            <person name="Kavagutti S V."/>
        </authorList>
    </citation>
    <scope>NUCLEOTIDE SEQUENCE</scope>
</reference>
<evidence type="ECO:0000313" key="2">
    <source>
        <dbReference type="EMBL" id="CAB4632520.1"/>
    </source>
</evidence>
<evidence type="ECO:0000256" key="1">
    <source>
        <dbReference type="SAM" id="MobiDB-lite"/>
    </source>
</evidence>
<protein>
    <submittedName>
        <fullName evidence="2">Unannotated protein</fullName>
    </submittedName>
</protein>
<name>A0A6J6J6Q7_9ZZZZ</name>
<feature type="region of interest" description="Disordered" evidence="1">
    <location>
        <begin position="43"/>
        <end position="70"/>
    </location>
</feature>
<gene>
    <name evidence="2" type="ORF">UFOPK1906_01565</name>
</gene>